<organism evidence="2 3">
    <name type="scientific">Actinocrispum wychmicini</name>
    <dbReference type="NCBI Taxonomy" id="1213861"/>
    <lineage>
        <taxon>Bacteria</taxon>
        <taxon>Bacillati</taxon>
        <taxon>Actinomycetota</taxon>
        <taxon>Actinomycetes</taxon>
        <taxon>Pseudonocardiales</taxon>
        <taxon>Pseudonocardiaceae</taxon>
        <taxon>Actinocrispum</taxon>
    </lineage>
</organism>
<dbReference type="GO" id="GO:0003700">
    <property type="term" value="F:DNA-binding transcription factor activity"/>
    <property type="evidence" value="ECO:0007669"/>
    <property type="project" value="InterPro"/>
</dbReference>
<dbReference type="InterPro" id="IPR000835">
    <property type="entry name" value="HTH_MarR-typ"/>
</dbReference>
<dbReference type="PANTHER" id="PTHR33164">
    <property type="entry name" value="TRANSCRIPTIONAL REGULATOR, MARR FAMILY"/>
    <property type="match status" value="1"/>
</dbReference>
<keyword evidence="2" id="KW-0238">DNA-binding</keyword>
<evidence type="ECO:0000259" key="1">
    <source>
        <dbReference type="PROSITE" id="PS50995"/>
    </source>
</evidence>
<dbReference type="InterPro" id="IPR036388">
    <property type="entry name" value="WH-like_DNA-bd_sf"/>
</dbReference>
<comment type="caution">
    <text evidence="2">The sequence shown here is derived from an EMBL/GenBank/DDBJ whole genome shotgun (WGS) entry which is preliminary data.</text>
</comment>
<name>A0A4V2S882_9PSEU</name>
<dbReference type="SUPFAM" id="SSF46785">
    <property type="entry name" value="Winged helix' DNA-binding domain"/>
    <property type="match status" value="1"/>
</dbReference>
<feature type="domain" description="HTH marR-type" evidence="1">
    <location>
        <begin position="1"/>
        <end position="156"/>
    </location>
</feature>
<evidence type="ECO:0000313" key="3">
    <source>
        <dbReference type="Proteomes" id="UP000295680"/>
    </source>
</evidence>
<gene>
    <name evidence="2" type="ORF">EV192_102949</name>
</gene>
<dbReference type="InterPro" id="IPR036390">
    <property type="entry name" value="WH_DNA-bd_sf"/>
</dbReference>
<dbReference type="GO" id="GO:0006950">
    <property type="term" value="P:response to stress"/>
    <property type="evidence" value="ECO:0007669"/>
    <property type="project" value="TreeGrafter"/>
</dbReference>
<reference evidence="2 3" key="1">
    <citation type="submission" date="2019-03" db="EMBL/GenBank/DDBJ databases">
        <title>Genomic Encyclopedia of Type Strains, Phase IV (KMG-IV): sequencing the most valuable type-strain genomes for metagenomic binning, comparative biology and taxonomic classification.</title>
        <authorList>
            <person name="Goeker M."/>
        </authorList>
    </citation>
    <scope>NUCLEOTIDE SEQUENCE [LARGE SCALE GENOMIC DNA]</scope>
    <source>
        <strain evidence="2 3">DSM 45934</strain>
    </source>
</reference>
<dbReference type="Gene3D" id="1.10.10.10">
    <property type="entry name" value="Winged helix-like DNA-binding domain superfamily/Winged helix DNA-binding domain"/>
    <property type="match status" value="1"/>
</dbReference>
<dbReference type="PROSITE" id="PS50995">
    <property type="entry name" value="HTH_MARR_2"/>
    <property type="match status" value="1"/>
</dbReference>
<proteinExistence type="predicted"/>
<dbReference type="AlphaFoldDB" id="A0A4V2S882"/>
<dbReference type="Pfam" id="PF01047">
    <property type="entry name" value="MarR"/>
    <property type="match status" value="1"/>
</dbReference>
<dbReference type="SMART" id="SM00347">
    <property type="entry name" value="HTH_MARR"/>
    <property type="match status" value="1"/>
</dbReference>
<keyword evidence="3" id="KW-1185">Reference proteome</keyword>
<evidence type="ECO:0000313" key="2">
    <source>
        <dbReference type="EMBL" id="TCO62810.1"/>
    </source>
</evidence>
<dbReference type="EMBL" id="SLWS01000002">
    <property type="protein sequence ID" value="TCO62810.1"/>
    <property type="molecule type" value="Genomic_DNA"/>
</dbReference>
<dbReference type="PANTHER" id="PTHR33164:SF89">
    <property type="entry name" value="MARR FAMILY REGULATORY PROTEIN"/>
    <property type="match status" value="1"/>
</dbReference>
<accession>A0A4V2S882</accession>
<dbReference type="Proteomes" id="UP000295680">
    <property type="component" value="Unassembled WGS sequence"/>
</dbReference>
<dbReference type="OrthoDB" id="4462574at2"/>
<sequence length="158" mass="17041">MNSGYSIDVAPTPGNRRPLYESPAFRLTVLGIHLASDFAEHLQAAGLTPKHVGMLTVIEQGLARTQDDVARLMRVSPSMIVRIADHLEQSDLIVRRRDPENRRKHVLSLTAQGKAVLGKTADFAATLDAALAARLGPDLGQGLDQALAVLMGRLTEGQ</sequence>
<dbReference type="GO" id="GO:0003677">
    <property type="term" value="F:DNA binding"/>
    <property type="evidence" value="ECO:0007669"/>
    <property type="project" value="UniProtKB-KW"/>
</dbReference>
<dbReference type="InterPro" id="IPR039422">
    <property type="entry name" value="MarR/SlyA-like"/>
</dbReference>
<protein>
    <submittedName>
        <fullName evidence="2">DNA-binding MarR family transcriptional regulator</fullName>
    </submittedName>
</protein>